<proteinExistence type="predicted"/>
<keyword evidence="3" id="KW-1185">Reference proteome</keyword>
<reference evidence="2" key="1">
    <citation type="submission" date="2019-09" db="EMBL/GenBank/DDBJ databases">
        <title>Draft genome information of white flower Hibiscus syriacus.</title>
        <authorList>
            <person name="Kim Y.-M."/>
        </authorList>
    </citation>
    <scope>NUCLEOTIDE SEQUENCE [LARGE SCALE GENOMIC DNA]</scope>
    <source>
        <strain evidence="2">YM2019G1</strain>
    </source>
</reference>
<organism evidence="2 3">
    <name type="scientific">Hibiscus syriacus</name>
    <name type="common">Rose of Sharon</name>
    <dbReference type="NCBI Taxonomy" id="106335"/>
    <lineage>
        <taxon>Eukaryota</taxon>
        <taxon>Viridiplantae</taxon>
        <taxon>Streptophyta</taxon>
        <taxon>Embryophyta</taxon>
        <taxon>Tracheophyta</taxon>
        <taxon>Spermatophyta</taxon>
        <taxon>Magnoliopsida</taxon>
        <taxon>eudicotyledons</taxon>
        <taxon>Gunneridae</taxon>
        <taxon>Pentapetalae</taxon>
        <taxon>rosids</taxon>
        <taxon>malvids</taxon>
        <taxon>Malvales</taxon>
        <taxon>Malvaceae</taxon>
        <taxon>Malvoideae</taxon>
        <taxon>Hibiscus</taxon>
    </lineage>
</organism>
<accession>A0A6A2Y6C2</accession>
<sequence length="353" mass="39600">MDEFFEARWKSLEEKLNAHGKISSVQLKDVDELRRGCPKIQLSRNSSLPKMSKTSEEKAEKMTLNVKAAEVQLPKSEEKSVSNLSGKNLQKRYKVPEYSLCFVAHYWSQFTMCLVGTSTANSGGCTKGSISGKPPLRSRACKRNSRGSIKCQCSSPCCSHLVSSNCSVSAIDEENVRLSSHPTTPVTDASSGEGLSTPIFSAQMSPKKALQPAMLKSRFADTTLKAQQKTLLDHVDKADMVKLLQEKEKMERMQREEKAKLEAQIRAAEAAARMKAEAELKRERELEREAARLALQKMGKTVEIEQNLEIIKELEMLIGCCLSSYQFHGRKCVPRDRVDCRSVWCGNWREPFA</sequence>
<dbReference type="PANTHER" id="PTHR46136:SF19">
    <property type="entry name" value="TRANSCRIPTION FACTOR GTE12"/>
    <property type="match status" value="1"/>
</dbReference>
<comment type="caution">
    <text evidence="2">The sequence shown here is derived from an EMBL/GenBank/DDBJ whole genome shotgun (WGS) entry which is preliminary data.</text>
</comment>
<dbReference type="PANTHER" id="PTHR46136">
    <property type="entry name" value="TRANSCRIPTION FACTOR GTE8"/>
    <property type="match status" value="1"/>
</dbReference>
<dbReference type="InterPro" id="IPR052442">
    <property type="entry name" value="Env_Response_Regulator"/>
</dbReference>
<feature type="coiled-coil region" evidence="1">
    <location>
        <begin position="240"/>
        <end position="296"/>
    </location>
</feature>
<keyword evidence="2" id="KW-0238">DNA-binding</keyword>
<dbReference type="Proteomes" id="UP000436088">
    <property type="component" value="Unassembled WGS sequence"/>
</dbReference>
<protein>
    <submittedName>
        <fullName evidence="2">DNA-binding bromodomain-containing protein, putative isoform 2</fullName>
    </submittedName>
</protein>
<dbReference type="GO" id="GO:0003677">
    <property type="term" value="F:DNA binding"/>
    <property type="evidence" value="ECO:0007669"/>
    <property type="project" value="UniProtKB-KW"/>
</dbReference>
<name>A0A6A2Y6C2_HIBSY</name>
<evidence type="ECO:0000256" key="1">
    <source>
        <dbReference type="SAM" id="Coils"/>
    </source>
</evidence>
<keyword evidence="1" id="KW-0175">Coiled coil</keyword>
<dbReference type="AlphaFoldDB" id="A0A6A2Y6C2"/>
<evidence type="ECO:0000313" key="2">
    <source>
        <dbReference type="EMBL" id="KAE8671806.1"/>
    </source>
</evidence>
<gene>
    <name evidence="2" type="ORF">F3Y22_tig00111917pilonHSYRG00071</name>
</gene>
<evidence type="ECO:0000313" key="3">
    <source>
        <dbReference type="Proteomes" id="UP000436088"/>
    </source>
</evidence>
<dbReference type="EMBL" id="VEPZ02001462">
    <property type="protein sequence ID" value="KAE8671806.1"/>
    <property type="molecule type" value="Genomic_DNA"/>
</dbReference>